<dbReference type="GO" id="GO:0016705">
    <property type="term" value="F:oxidoreductase activity, acting on paired donors, with incorporation or reduction of molecular oxygen"/>
    <property type="evidence" value="ECO:0007669"/>
    <property type="project" value="InterPro"/>
</dbReference>
<dbReference type="PANTHER" id="PTHR46696">
    <property type="entry name" value="P450, PUTATIVE (EUROFUNG)-RELATED"/>
    <property type="match status" value="1"/>
</dbReference>
<dbReference type="InterPro" id="IPR036396">
    <property type="entry name" value="Cyt_P450_sf"/>
</dbReference>
<dbReference type="GO" id="GO:0004497">
    <property type="term" value="F:monooxygenase activity"/>
    <property type="evidence" value="ECO:0007669"/>
    <property type="project" value="UniProtKB-KW"/>
</dbReference>
<dbReference type="PANTHER" id="PTHR46696:SF6">
    <property type="entry name" value="P450, PUTATIVE (EUROFUNG)-RELATED"/>
    <property type="match status" value="1"/>
</dbReference>
<evidence type="ECO:0000256" key="4">
    <source>
        <dbReference type="ARBA" id="ARBA00023002"/>
    </source>
</evidence>
<organism evidence="7 9">
    <name type="scientific">Mycobacterium intracellulare subsp. chimaera</name>
    <dbReference type="NCBI Taxonomy" id="222805"/>
    <lineage>
        <taxon>Bacteria</taxon>
        <taxon>Bacillati</taxon>
        <taxon>Actinomycetota</taxon>
        <taxon>Actinomycetes</taxon>
        <taxon>Mycobacteriales</taxon>
        <taxon>Mycobacteriaceae</taxon>
        <taxon>Mycobacterium</taxon>
        <taxon>Mycobacterium avium complex (MAC)</taxon>
    </lineage>
</organism>
<evidence type="ECO:0000256" key="6">
    <source>
        <dbReference type="ARBA" id="ARBA00023033"/>
    </source>
</evidence>
<evidence type="ECO:0000256" key="2">
    <source>
        <dbReference type="ARBA" id="ARBA00022617"/>
    </source>
</evidence>
<dbReference type="SUPFAM" id="SSF48264">
    <property type="entry name" value="Cytochrome P450"/>
    <property type="match status" value="1"/>
</dbReference>
<evidence type="ECO:0000313" key="8">
    <source>
        <dbReference type="EMBL" id="MDM3929494.1"/>
    </source>
</evidence>
<protein>
    <submittedName>
        <fullName evidence="7">Cytochrome P450</fullName>
    </submittedName>
</protein>
<dbReference type="InterPro" id="IPR002397">
    <property type="entry name" value="Cyt_P450_B"/>
</dbReference>
<keyword evidence="5" id="KW-0408">Iron</keyword>
<comment type="similarity">
    <text evidence="1">Belongs to the cytochrome P450 family.</text>
</comment>
<evidence type="ECO:0000313" key="10">
    <source>
        <dbReference type="Proteomes" id="UP001529272"/>
    </source>
</evidence>
<dbReference type="Pfam" id="PF00067">
    <property type="entry name" value="p450"/>
    <property type="match status" value="2"/>
</dbReference>
<reference evidence="7 9" key="1">
    <citation type="journal article" date="2017" name="Lancet Infect. Dis.">
        <title>Global outbreak of severe Mycobacterium chimaera disease after cardiac surgery: a molecular epidemiological study.</title>
        <authorList>
            <person name="van Ingen J."/>
            <person name="Kohl T."/>
            <person name="Kranzer K."/>
            <person name="Hasse B."/>
            <person name="Keller P."/>
            <person name="Szafranska A."/>
            <person name="Hillemann D."/>
            <person name="Chand M."/>
            <person name="Schreiber P."/>
            <person name="Sommerstein R."/>
            <person name="Berger C."/>
            <person name="Genoni M."/>
            <person name="Ruegg C."/>
            <person name="Troillet N."/>
            <person name="Widmer A.F."/>
            <person name="Becker S.L."/>
            <person name="Herrmann M."/>
            <person name="Eckmanns T."/>
            <person name="Haller S."/>
            <person name="Hoeller C."/>
            <person name="Debast S.B."/>
            <person name="Wolfhagen M.J."/>
            <person name="Hopman J."/>
            <person name="Kluytmans J."/>
            <person name="Langelaar M."/>
            <person name="Notermans D.W."/>
            <person name="ten Oever J."/>
            <person name="van den Barselaar P."/>
            <person name="Vonk A.B.A."/>
            <person name="Vos M.C."/>
            <person name="Ahmed N."/>
            <person name="Brown T."/>
            <person name="Crook D."/>
            <person name="Lamagni T."/>
            <person name="Phin N."/>
            <person name="Smith E.G."/>
            <person name="Zambon M."/>
            <person name="Serr A."/>
            <person name="Goetting T."/>
            <person name="Ebner W."/>
            <person name="Thuermer A."/>
            <person name="Utpatel C."/>
            <person name="Sproer C."/>
            <person name="Bunk B."/>
            <person name="Nubel U."/>
            <person name="Bloemberg G."/>
            <person name="Bottger E."/>
            <person name="Niemann S."/>
            <person name="Wagner D."/>
            <person name="Sax H."/>
        </authorList>
    </citation>
    <scope>NUCLEOTIDE SEQUENCE [LARGE SCALE GENOMIC DNA]</scope>
    <source>
        <strain evidence="7 9">ZUERICH-2</strain>
    </source>
</reference>
<dbReference type="Proteomes" id="UP001529272">
    <property type="component" value="Unassembled WGS sequence"/>
</dbReference>
<evidence type="ECO:0000256" key="5">
    <source>
        <dbReference type="ARBA" id="ARBA00023004"/>
    </source>
</evidence>
<dbReference type="EMBL" id="JASZZX010000038">
    <property type="protein sequence ID" value="MDM3929494.1"/>
    <property type="molecule type" value="Genomic_DNA"/>
</dbReference>
<evidence type="ECO:0000313" key="9">
    <source>
        <dbReference type="Proteomes" id="UP000198286"/>
    </source>
</evidence>
<keyword evidence="2" id="KW-0349">Heme</keyword>
<evidence type="ECO:0000256" key="3">
    <source>
        <dbReference type="ARBA" id="ARBA00022723"/>
    </source>
</evidence>
<dbReference type="PRINTS" id="PR00359">
    <property type="entry name" value="BP450"/>
</dbReference>
<dbReference type="Gene3D" id="1.10.630.10">
    <property type="entry name" value="Cytochrome P450"/>
    <property type="match status" value="1"/>
</dbReference>
<dbReference type="InterPro" id="IPR001128">
    <property type="entry name" value="Cyt_P450"/>
</dbReference>
<accession>A0A7U5RY27</accession>
<dbReference type="Proteomes" id="UP000198286">
    <property type="component" value="Chromosome"/>
</dbReference>
<evidence type="ECO:0000256" key="1">
    <source>
        <dbReference type="ARBA" id="ARBA00010617"/>
    </source>
</evidence>
<keyword evidence="10" id="KW-1185">Reference proteome</keyword>
<dbReference type="PRINTS" id="PR00385">
    <property type="entry name" value="P450"/>
</dbReference>
<dbReference type="EMBL" id="CP015267">
    <property type="protein sequence ID" value="ASL17559.1"/>
    <property type="molecule type" value="Genomic_DNA"/>
</dbReference>
<evidence type="ECO:0000313" key="7">
    <source>
        <dbReference type="EMBL" id="ASL17559.1"/>
    </source>
</evidence>
<reference evidence="8 10" key="3">
    <citation type="submission" date="2023-06" db="EMBL/GenBank/DDBJ databases">
        <title>Itaconate inhibition of nontuberculous mycobacteria.</title>
        <authorList>
            <person name="Breen P."/>
            <person name="Zimbric M."/>
            <person name="Caverly L."/>
        </authorList>
    </citation>
    <scope>NUCLEOTIDE SEQUENCE [LARGE SCALE GENOMIC DNA]</scope>
    <source>
        <strain evidence="8 10">FLAC1071</strain>
    </source>
</reference>
<name>A0A7U5RY27_MYCIT</name>
<dbReference type="AlphaFoldDB" id="A0A7U5RY27"/>
<dbReference type="RefSeq" id="WP_089152258.1">
    <property type="nucleotide sequence ID" value="NZ_CP015267.1"/>
</dbReference>
<dbReference type="GO" id="GO:0005506">
    <property type="term" value="F:iron ion binding"/>
    <property type="evidence" value="ECO:0007669"/>
    <property type="project" value="InterPro"/>
</dbReference>
<reference evidence="10" key="2">
    <citation type="submission" date="2023-06" db="EMBL/GenBank/DDBJ databases">
        <title>Itaconate inhibition of nontuberculous mycobacteria.</title>
        <authorList>
            <person name="Spilker T."/>
        </authorList>
    </citation>
    <scope>NUCLEOTIDE SEQUENCE [LARGE SCALE GENOMIC DNA]</scope>
    <source>
        <strain evidence="10">FLAC1071</strain>
    </source>
</reference>
<keyword evidence="6" id="KW-0503">Monooxygenase</keyword>
<sequence>MTTSTDKASNIPGVPIVDSATLPMATNRQLGWDALRQLGPVVLMDGWYHLTRREHVLDALRTPEVFSSKKAFDTLGSPIPVVPSAFDPPEHTRYRKVLQPFFSPGSLKPLNEALRTQVIELVDDVATKGQCEAMNDVAIPFPSQVFLTLYGLPLADRDRLVRWKDAVLELGKTPTLEGKDLTPAMELFGYLAEAINERRANPKADVLSQLLTSDDPLDDTEMLGLSYLIVLAGLDTVTSAIGFSLLELARNPQLRQDLRANPDKIRVFVEEIVRLEPPAPTIPRMTTQSVTLGDVTLPPDTPVMLCVGAVNCDGEDELSSNHLVMDGKVQRHWGYGGGPHRCLGSHLARLELGFLVDEWLKRIPDFEVEPGYTPQIRYPAGTFALTSLPLRWT</sequence>
<keyword evidence="4" id="KW-0560">Oxidoreductase</keyword>
<dbReference type="GO" id="GO:0020037">
    <property type="term" value="F:heme binding"/>
    <property type="evidence" value="ECO:0007669"/>
    <property type="project" value="InterPro"/>
</dbReference>
<keyword evidence="3" id="KW-0479">Metal-binding</keyword>
<proteinExistence type="inferred from homology"/>
<gene>
    <name evidence="7" type="ORF">MYCOZU2_05203</name>
    <name evidence="8" type="ORF">QRB35_26310</name>
</gene>
<reference evidence="8" key="4">
    <citation type="submission" date="2023-06" db="EMBL/GenBank/DDBJ databases">
        <authorList>
            <person name="Spilker T."/>
        </authorList>
    </citation>
    <scope>NUCLEOTIDE SEQUENCE</scope>
    <source>
        <strain evidence="8">FLAC1071</strain>
    </source>
</reference>